<evidence type="ECO:0000256" key="1">
    <source>
        <dbReference type="ARBA" id="ARBA00022512"/>
    </source>
</evidence>
<feature type="region of interest" description="Disordered" evidence="5">
    <location>
        <begin position="107"/>
        <end position="159"/>
    </location>
</feature>
<dbReference type="AlphaFoldDB" id="A0A7H9ENE6"/>
<sequence length="184" mass="20015">MDVERSQTATQTIHYVDQDGNTIHPDQSQTLTFKQKGDKDLVTGEIVWDPAYQETLNFDKVASPAISGYQNPNPALVPGSGLTLNDGNFTADHNSEVTVVYEKVTEPATQTPGDNQPAEPNKNGNLTPDAPAATGKNTNNTARETENKDRKLPQTGDNEDDFAYAGFFSMILGLLGLGFLKKRD</sequence>
<feature type="domain" description="Gram-positive cocci surface proteins LPxTG" evidence="7">
    <location>
        <begin position="152"/>
        <end position="184"/>
    </location>
</feature>
<evidence type="ECO:0000256" key="2">
    <source>
        <dbReference type="ARBA" id="ARBA00022525"/>
    </source>
</evidence>
<evidence type="ECO:0000256" key="3">
    <source>
        <dbReference type="ARBA" id="ARBA00022729"/>
    </source>
</evidence>
<protein>
    <submittedName>
        <fullName evidence="8">LPXTG cell wall anchor domain-containing protein</fullName>
    </submittedName>
</protein>
<dbReference type="NCBIfam" id="TIGR01167">
    <property type="entry name" value="LPXTG_anchor"/>
    <property type="match status" value="1"/>
</dbReference>
<dbReference type="EMBL" id="CP047418">
    <property type="protein sequence ID" value="QLL78817.1"/>
    <property type="molecule type" value="Genomic_DNA"/>
</dbReference>
<evidence type="ECO:0000259" key="7">
    <source>
        <dbReference type="PROSITE" id="PS50847"/>
    </source>
</evidence>
<dbReference type="InterPro" id="IPR041495">
    <property type="entry name" value="Mub_B2"/>
</dbReference>
<evidence type="ECO:0000256" key="6">
    <source>
        <dbReference type="SAM" id="Phobius"/>
    </source>
</evidence>
<dbReference type="InterPro" id="IPR019931">
    <property type="entry name" value="LPXTG_anchor"/>
</dbReference>
<reference evidence="8 9" key="1">
    <citation type="submission" date="2020-01" db="EMBL/GenBank/DDBJ databases">
        <title>Complete and circular genome sequences of six lactobacillus isolates from horses.</title>
        <authorList>
            <person name="Hassan H.M."/>
        </authorList>
    </citation>
    <scope>NUCLEOTIDE SEQUENCE [LARGE SCALE GENOMIC DNA]</scope>
    <source>
        <strain evidence="8 9">1A</strain>
    </source>
</reference>
<keyword evidence="6" id="KW-1133">Transmembrane helix</keyword>
<proteinExistence type="predicted"/>
<dbReference type="Proteomes" id="UP000510886">
    <property type="component" value="Chromosome"/>
</dbReference>
<evidence type="ECO:0000256" key="5">
    <source>
        <dbReference type="SAM" id="MobiDB-lite"/>
    </source>
</evidence>
<evidence type="ECO:0000256" key="4">
    <source>
        <dbReference type="ARBA" id="ARBA00023088"/>
    </source>
</evidence>
<gene>
    <name evidence="8" type="ORF">GTO87_05190</name>
</gene>
<dbReference type="Gene3D" id="2.60.40.4300">
    <property type="match status" value="1"/>
</dbReference>
<feature type="transmembrane region" description="Helical" evidence="6">
    <location>
        <begin position="162"/>
        <end position="180"/>
    </location>
</feature>
<keyword evidence="4" id="KW-0572">Peptidoglycan-anchor</keyword>
<keyword evidence="6" id="KW-0472">Membrane</keyword>
<keyword evidence="2" id="KW-0964">Secreted</keyword>
<keyword evidence="3" id="KW-0732">Signal</keyword>
<dbReference type="Pfam" id="PF17966">
    <property type="entry name" value="Muc_B2"/>
    <property type="match status" value="1"/>
</dbReference>
<evidence type="ECO:0000313" key="8">
    <source>
        <dbReference type="EMBL" id="QLL78817.1"/>
    </source>
</evidence>
<feature type="compositionally biased region" description="Basic and acidic residues" evidence="5">
    <location>
        <begin position="143"/>
        <end position="152"/>
    </location>
</feature>
<keyword evidence="6" id="KW-0812">Transmembrane</keyword>
<dbReference type="KEGG" id="lsw:GTO87_05190"/>
<accession>A0A7H9ENE6</accession>
<name>A0A7H9ENE6_9LACO</name>
<dbReference type="PROSITE" id="PS50847">
    <property type="entry name" value="GRAM_POS_ANCHORING"/>
    <property type="match status" value="1"/>
</dbReference>
<evidence type="ECO:0000313" key="9">
    <source>
        <dbReference type="Proteomes" id="UP000510886"/>
    </source>
</evidence>
<organism evidence="8 9">
    <name type="scientific">Ligilactobacillus saerimneri</name>
    <dbReference type="NCBI Taxonomy" id="228229"/>
    <lineage>
        <taxon>Bacteria</taxon>
        <taxon>Bacillati</taxon>
        <taxon>Bacillota</taxon>
        <taxon>Bacilli</taxon>
        <taxon>Lactobacillales</taxon>
        <taxon>Lactobacillaceae</taxon>
        <taxon>Ligilactobacillus</taxon>
    </lineage>
</organism>
<keyword evidence="1" id="KW-0134">Cell wall</keyword>